<sequence>MSIQENQIKVLLAHPGRQHSFQLATALKKGDLLFKYITTVYDKDSSILMKLTKKFLSKENLKRANSRKCASLSDHDVLQFCEIEGLITLLLSRIDKTGKIYNWWNEFTFNRFGKKVAQYAIKQNVDVVIMYDSNSSNAFKILKQKAPHIKRVMDVSTPARNFQKEIFDKDQKRCGRFSDTLPNFGGHKLINKYIDEIKDADIFLSPSSFVNKSLFYNGVRINQVINLQYGVDIKKFNFKKKLTDREDPLTFIYAGQVSQHKGIFYILEAFKRLNNKRLKLLVVGNIHGDKELYTPYEQYCEFVGLVTHDKMVELFNKSHVLTQPSLADGFGLVVLEAMSCGLPVIVSESTGASDIVVNGKNGFVVESASIEAIQDRVIWFLNNYDYITEMSKNARQTAELYSWERYYDKAVEGIIEASKDKLRSGVGGD</sequence>
<dbReference type="CDD" id="cd03801">
    <property type="entry name" value="GT4_PimA-like"/>
    <property type="match status" value="1"/>
</dbReference>
<reference evidence="2 3" key="1">
    <citation type="submission" date="2023-11" db="EMBL/GenBank/DDBJ databases">
        <title>Bacillus jintuensis, isolated from a mudflat on the Beibu Gulf coast.</title>
        <authorList>
            <person name="Li M."/>
        </authorList>
    </citation>
    <scope>NUCLEOTIDE SEQUENCE [LARGE SCALE GENOMIC DNA]</scope>
    <source>
        <strain evidence="2 3">31A1R</strain>
    </source>
</reference>
<dbReference type="EMBL" id="JAXOFX010000012">
    <property type="protein sequence ID" value="MDZ5473313.1"/>
    <property type="molecule type" value="Genomic_DNA"/>
</dbReference>
<dbReference type="PANTHER" id="PTHR45947:SF3">
    <property type="entry name" value="SULFOQUINOVOSYL TRANSFERASE SQD2"/>
    <property type="match status" value="1"/>
</dbReference>
<comment type="caution">
    <text evidence="2">The sequence shown here is derived from an EMBL/GenBank/DDBJ whole genome shotgun (WGS) entry which is preliminary data.</text>
</comment>
<dbReference type="Gene3D" id="3.40.50.2000">
    <property type="entry name" value="Glycogen Phosphorylase B"/>
    <property type="match status" value="2"/>
</dbReference>
<organism evidence="2 3">
    <name type="scientific">Robertmurraya mangrovi</name>
    <dbReference type="NCBI Taxonomy" id="3098077"/>
    <lineage>
        <taxon>Bacteria</taxon>
        <taxon>Bacillati</taxon>
        <taxon>Bacillota</taxon>
        <taxon>Bacilli</taxon>
        <taxon>Bacillales</taxon>
        <taxon>Bacillaceae</taxon>
        <taxon>Robertmurraya</taxon>
    </lineage>
</organism>
<protein>
    <submittedName>
        <fullName evidence="2">Glycosyltransferase family 4 protein</fullName>
        <ecNumber evidence="2">2.4.-.-</ecNumber>
    </submittedName>
</protein>
<dbReference type="Pfam" id="PF00534">
    <property type="entry name" value="Glycos_transf_1"/>
    <property type="match status" value="1"/>
</dbReference>
<dbReference type="Proteomes" id="UP001290455">
    <property type="component" value="Unassembled WGS sequence"/>
</dbReference>
<dbReference type="SUPFAM" id="SSF53756">
    <property type="entry name" value="UDP-Glycosyltransferase/glycogen phosphorylase"/>
    <property type="match status" value="1"/>
</dbReference>
<dbReference type="GO" id="GO:0016757">
    <property type="term" value="F:glycosyltransferase activity"/>
    <property type="evidence" value="ECO:0007669"/>
    <property type="project" value="UniProtKB-KW"/>
</dbReference>
<dbReference type="InterPro" id="IPR050194">
    <property type="entry name" value="Glycosyltransferase_grp1"/>
</dbReference>
<keyword evidence="2" id="KW-0808">Transferase</keyword>
<feature type="domain" description="Glycosyl transferase family 1" evidence="1">
    <location>
        <begin position="236"/>
        <end position="396"/>
    </location>
</feature>
<keyword evidence="2" id="KW-0328">Glycosyltransferase</keyword>
<evidence type="ECO:0000313" key="2">
    <source>
        <dbReference type="EMBL" id="MDZ5473313.1"/>
    </source>
</evidence>
<evidence type="ECO:0000259" key="1">
    <source>
        <dbReference type="Pfam" id="PF00534"/>
    </source>
</evidence>
<evidence type="ECO:0000313" key="3">
    <source>
        <dbReference type="Proteomes" id="UP001290455"/>
    </source>
</evidence>
<proteinExistence type="predicted"/>
<keyword evidence="3" id="KW-1185">Reference proteome</keyword>
<dbReference type="InterPro" id="IPR001296">
    <property type="entry name" value="Glyco_trans_1"/>
</dbReference>
<dbReference type="EC" id="2.4.-.-" evidence="2"/>
<name>A0ABU5J1L2_9BACI</name>
<dbReference type="PANTHER" id="PTHR45947">
    <property type="entry name" value="SULFOQUINOVOSYL TRANSFERASE SQD2"/>
    <property type="match status" value="1"/>
</dbReference>
<dbReference type="RefSeq" id="WP_322447607.1">
    <property type="nucleotide sequence ID" value="NZ_JAXOFX010000012.1"/>
</dbReference>
<gene>
    <name evidence="2" type="ORF">SM124_16465</name>
</gene>
<accession>A0ABU5J1L2</accession>